<dbReference type="Proteomes" id="UP001187343">
    <property type="component" value="Unassembled WGS sequence"/>
</dbReference>
<evidence type="ECO:0000313" key="2">
    <source>
        <dbReference type="Proteomes" id="UP001187343"/>
    </source>
</evidence>
<protein>
    <submittedName>
        <fullName evidence="1">Uncharacterized protein</fullName>
    </submittedName>
</protein>
<proteinExistence type="predicted"/>
<gene>
    <name evidence="1" type="ORF">Q8A67_007784</name>
</gene>
<dbReference type="AlphaFoldDB" id="A0AA88TTU9"/>
<evidence type="ECO:0000313" key="1">
    <source>
        <dbReference type="EMBL" id="KAK2903071.1"/>
    </source>
</evidence>
<accession>A0AA88TTU9</accession>
<dbReference type="EMBL" id="JAUYZG010000007">
    <property type="protein sequence ID" value="KAK2903071.1"/>
    <property type="molecule type" value="Genomic_DNA"/>
</dbReference>
<sequence>MLKPKVAAQKLPWKSYFLRRWSVVLEPKYSVRTTSSLHLYKVFQTPVMRMTAWRHLKVRKAPCAVFVETLSPF</sequence>
<reference evidence="1" key="1">
    <citation type="submission" date="2023-08" db="EMBL/GenBank/DDBJ databases">
        <title>Chromosome-level Genome Assembly of mud carp (Cirrhinus molitorella).</title>
        <authorList>
            <person name="Liu H."/>
        </authorList>
    </citation>
    <scope>NUCLEOTIDE SEQUENCE</scope>
    <source>
        <strain evidence="1">Prfri</strain>
        <tissue evidence="1">Muscle</tissue>
    </source>
</reference>
<keyword evidence="2" id="KW-1185">Reference proteome</keyword>
<organism evidence="1 2">
    <name type="scientific">Cirrhinus molitorella</name>
    <name type="common">mud carp</name>
    <dbReference type="NCBI Taxonomy" id="172907"/>
    <lineage>
        <taxon>Eukaryota</taxon>
        <taxon>Metazoa</taxon>
        <taxon>Chordata</taxon>
        <taxon>Craniata</taxon>
        <taxon>Vertebrata</taxon>
        <taxon>Euteleostomi</taxon>
        <taxon>Actinopterygii</taxon>
        <taxon>Neopterygii</taxon>
        <taxon>Teleostei</taxon>
        <taxon>Ostariophysi</taxon>
        <taxon>Cypriniformes</taxon>
        <taxon>Cyprinidae</taxon>
        <taxon>Labeoninae</taxon>
        <taxon>Labeonini</taxon>
        <taxon>Cirrhinus</taxon>
    </lineage>
</organism>
<comment type="caution">
    <text evidence="1">The sequence shown here is derived from an EMBL/GenBank/DDBJ whole genome shotgun (WGS) entry which is preliminary data.</text>
</comment>
<name>A0AA88TTU9_9TELE</name>